<accession>A0A7G1KQW1</accession>
<dbReference type="GeneID" id="80349753"/>
<dbReference type="Gene3D" id="1.20.1440.30">
    <property type="entry name" value="Biosynthetic Protein domain"/>
    <property type="match status" value="1"/>
</dbReference>
<dbReference type="RefSeq" id="WP_187684433.1">
    <property type="nucleotide sequence ID" value="NZ_AP023396.1"/>
</dbReference>
<dbReference type="PANTHER" id="PTHR31299">
    <property type="entry name" value="ESTERASE, PUTATIVE (AFU_ORTHOLOGUE AFUA_1G05850)-RELATED"/>
    <property type="match status" value="1"/>
</dbReference>
<sequence length="408" mass="44755">MAHREFDTDEVTNWIRAAARPFDGSSPDAPLPDTLIDRIGDAVVVGLGTATRAAHEVAVLAHRVLRELVERKGFRALALLDDETVVAALDAYVRGGIGDPAALLRDAWVPWRTTETLAVLEWARAFNRAHPDDPLRLFGLTPEAAKLSHYALVSDFVAHVAPERLGELRAHYDPIITAHRLGEHIQRADGTHPGRPFADHARDALTLVESLPNSATVLDAARLILRYHESSLAAGGRDLAAEAVAAADRITAWHDATGQRIVYWEGMSNTVVAGRLTLSALAQEFPTTGYLLRKRFGAAYLSAGITFHDGRLRADLAVPAPAPEFADTVLDIPGHDGYLLDLHAPQPDSVRQWLHRPTRLRLIVGTYRPERDTDHHISGAGLGDWFDLLFRVRSVTPTHPLDPPPLTR</sequence>
<dbReference type="Gene3D" id="3.40.1660.10">
    <property type="entry name" value="EreA-like (biosynthetic domain)"/>
    <property type="match status" value="1"/>
</dbReference>
<dbReference type="GO" id="GO:0046677">
    <property type="term" value="P:response to antibiotic"/>
    <property type="evidence" value="ECO:0007669"/>
    <property type="project" value="InterPro"/>
</dbReference>
<evidence type="ECO:0000313" key="2">
    <source>
        <dbReference type="Proteomes" id="UP000516173"/>
    </source>
</evidence>
<reference evidence="1 2" key="1">
    <citation type="submission" date="2020-08" db="EMBL/GenBank/DDBJ databases">
        <title>Genome Sequencing of Nocardia wallacei strain FMUON74 and assembly.</title>
        <authorList>
            <person name="Toyokawa M."/>
            <person name="Uesaka K."/>
        </authorList>
    </citation>
    <scope>NUCLEOTIDE SEQUENCE [LARGE SCALE GENOMIC DNA]</scope>
    <source>
        <strain evidence="1 2">FMUON74</strain>
    </source>
</reference>
<dbReference type="SUPFAM" id="SSF159501">
    <property type="entry name" value="EreA/ChaN-like"/>
    <property type="match status" value="1"/>
</dbReference>
<dbReference type="Gene3D" id="3.30.1870.10">
    <property type="entry name" value="EreA-like, domain 2"/>
    <property type="match status" value="1"/>
</dbReference>
<dbReference type="AlphaFoldDB" id="A0A7G1KQW1"/>
<dbReference type="KEGG" id="nwl:NWFMUON74_53140"/>
<dbReference type="InterPro" id="IPR052036">
    <property type="entry name" value="Hydrolase/PRTase-associated"/>
</dbReference>
<dbReference type="EMBL" id="AP023396">
    <property type="protein sequence ID" value="BCK57542.1"/>
    <property type="molecule type" value="Genomic_DNA"/>
</dbReference>
<dbReference type="Proteomes" id="UP000516173">
    <property type="component" value="Chromosome"/>
</dbReference>
<dbReference type="InterPro" id="IPR007815">
    <property type="entry name" value="Emycin_Estase"/>
</dbReference>
<proteinExistence type="predicted"/>
<organism evidence="1 2">
    <name type="scientific">Nocardia wallacei</name>
    <dbReference type="NCBI Taxonomy" id="480035"/>
    <lineage>
        <taxon>Bacteria</taxon>
        <taxon>Bacillati</taxon>
        <taxon>Actinomycetota</taxon>
        <taxon>Actinomycetes</taxon>
        <taxon>Mycobacteriales</taxon>
        <taxon>Nocardiaceae</taxon>
        <taxon>Nocardia</taxon>
    </lineage>
</organism>
<dbReference type="PANTHER" id="PTHR31299:SF0">
    <property type="entry name" value="ESTERASE, PUTATIVE (AFU_ORTHOLOGUE AFUA_1G05850)-RELATED"/>
    <property type="match status" value="1"/>
</dbReference>
<dbReference type="Pfam" id="PF05139">
    <property type="entry name" value="Erythro_esteras"/>
    <property type="match status" value="1"/>
</dbReference>
<dbReference type="CDD" id="cd14728">
    <property type="entry name" value="Ere-like"/>
    <property type="match status" value="1"/>
</dbReference>
<name>A0A7G1KQW1_9NOCA</name>
<protein>
    <recommendedName>
        <fullName evidence="3">Erythromycin esterase</fullName>
    </recommendedName>
</protein>
<evidence type="ECO:0000313" key="1">
    <source>
        <dbReference type="EMBL" id="BCK57542.1"/>
    </source>
</evidence>
<keyword evidence="2" id="KW-1185">Reference proteome</keyword>
<evidence type="ECO:0008006" key="3">
    <source>
        <dbReference type="Google" id="ProtNLM"/>
    </source>
</evidence>
<gene>
    <name evidence="1" type="ORF">NWFMUON74_53140</name>
</gene>